<organism evidence="2 3">
    <name type="scientific">Salmonella enterica subsp. enterica serovar Adelaide str. A4-669</name>
    <dbReference type="NCBI Taxonomy" id="913063"/>
    <lineage>
        <taxon>Bacteria</taxon>
        <taxon>Pseudomonadati</taxon>
        <taxon>Pseudomonadota</taxon>
        <taxon>Gammaproteobacteria</taxon>
        <taxon>Enterobacterales</taxon>
        <taxon>Enterobacteriaceae</taxon>
        <taxon>Salmonella</taxon>
    </lineage>
</organism>
<keyword evidence="1" id="KW-0812">Transmembrane</keyword>
<protein>
    <submittedName>
        <fullName evidence="2">Uncharacterized protein</fullName>
    </submittedName>
</protein>
<gene>
    <name evidence="2" type="ORF">LTSEADE_5347</name>
</gene>
<sequence>MLKRNRKSRVKCNNAEMRYTCRFLTQAASFFFYFFCRVVFFLFFFSIFFDKN</sequence>
<keyword evidence="1" id="KW-1133">Transmembrane helix</keyword>
<dbReference type="AlphaFoldDB" id="A0A6C8GGI2"/>
<dbReference type="Proteomes" id="UP000004906">
    <property type="component" value="Unassembled WGS sequence"/>
</dbReference>
<dbReference type="EMBL" id="AFCI01001776">
    <property type="protein sequence ID" value="EHC30031.1"/>
    <property type="molecule type" value="Genomic_DNA"/>
</dbReference>
<feature type="transmembrane region" description="Helical" evidence="1">
    <location>
        <begin position="27"/>
        <end position="49"/>
    </location>
</feature>
<comment type="caution">
    <text evidence="2">The sequence shown here is derived from an EMBL/GenBank/DDBJ whole genome shotgun (WGS) entry which is preliminary data.</text>
</comment>
<name>A0A6C8GGI2_SALET</name>
<proteinExistence type="predicted"/>
<accession>A0A6C8GGI2</accession>
<evidence type="ECO:0000313" key="3">
    <source>
        <dbReference type="Proteomes" id="UP000004906"/>
    </source>
</evidence>
<evidence type="ECO:0000313" key="2">
    <source>
        <dbReference type="EMBL" id="EHC30031.1"/>
    </source>
</evidence>
<reference evidence="2 3" key="1">
    <citation type="journal article" date="2011" name="BMC Genomics">
        <title>Genome sequencing reveals diversification of virulence factor content and possible host adaptation in distinct subpopulations of Salmonella enterica.</title>
        <authorList>
            <person name="den Bakker H.C."/>
            <person name="Moreno Switt A.I."/>
            <person name="Govoni G."/>
            <person name="Cummings C.A."/>
            <person name="Ranieri M.L."/>
            <person name="Degoricija L."/>
            <person name="Hoelzer K."/>
            <person name="Rodriguez-Rivera L.D."/>
            <person name="Brown S."/>
            <person name="Bolchacova E."/>
            <person name="Furtado M.R."/>
            <person name="Wiedmann M."/>
        </authorList>
    </citation>
    <scope>NUCLEOTIDE SEQUENCE [LARGE SCALE GENOMIC DNA]</scope>
    <source>
        <strain evidence="2 3">A4-669</strain>
    </source>
</reference>
<evidence type="ECO:0000256" key="1">
    <source>
        <dbReference type="SAM" id="Phobius"/>
    </source>
</evidence>
<keyword evidence="1" id="KW-0472">Membrane</keyword>